<evidence type="ECO:0000313" key="1">
    <source>
        <dbReference type="EMBL" id="KRZ51853.1"/>
    </source>
</evidence>
<gene>
    <name evidence="1" type="ORF">T02_13449</name>
</gene>
<dbReference type="EMBL" id="JYDW01000212">
    <property type="protein sequence ID" value="KRZ51853.1"/>
    <property type="molecule type" value="Genomic_DNA"/>
</dbReference>
<sequence>MQGTVDEDKSFTELAFLKNSYYSNDKLPFYKKQVHSLMFQMKHRIKMTLCGGNAIFYMATDLHGFQKESILSKLYYKRLINLSSSNHENTLENFEISIFPPAFRINS</sequence>
<keyword evidence="2" id="KW-1185">Reference proteome</keyword>
<comment type="caution">
    <text evidence="1">The sequence shown here is derived from an EMBL/GenBank/DDBJ whole genome shotgun (WGS) entry which is preliminary data.</text>
</comment>
<dbReference type="Proteomes" id="UP000054721">
    <property type="component" value="Unassembled WGS sequence"/>
</dbReference>
<proteinExistence type="predicted"/>
<accession>A0A0V1KWY8</accession>
<reference evidence="1 2" key="1">
    <citation type="submission" date="2015-05" db="EMBL/GenBank/DDBJ databases">
        <title>Evolution of Trichinella species and genotypes.</title>
        <authorList>
            <person name="Korhonen P.K."/>
            <person name="Edoardo P."/>
            <person name="Giuseppe L.R."/>
            <person name="Gasser R.B."/>
        </authorList>
    </citation>
    <scope>NUCLEOTIDE SEQUENCE [LARGE SCALE GENOMIC DNA]</scope>
    <source>
        <strain evidence="1">ISS10</strain>
    </source>
</reference>
<name>A0A0V1KWY8_9BILA</name>
<protein>
    <submittedName>
        <fullName evidence="1">Uncharacterized protein</fullName>
    </submittedName>
</protein>
<evidence type="ECO:0000313" key="2">
    <source>
        <dbReference type="Proteomes" id="UP000054721"/>
    </source>
</evidence>
<dbReference type="AlphaFoldDB" id="A0A0V1KWY8"/>
<organism evidence="1 2">
    <name type="scientific">Trichinella nativa</name>
    <dbReference type="NCBI Taxonomy" id="6335"/>
    <lineage>
        <taxon>Eukaryota</taxon>
        <taxon>Metazoa</taxon>
        <taxon>Ecdysozoa</taxon>
        <taxon>Nematoda</taxon>
        <taxon>Enoplea</taxon>
        <taxon>Dorylaimia</taxon>
        <taxon>Trichinellida</taxon>
        <taxon>Trichinellidae</taxon>
        <taxon>Trichinella</taxon>
    </lineage>
</organism>